<reference evidence="7" key="1">
    <citation type="journal article" date="2001" name="J. Gen. Virol.">
        <title>The genome of herpesvirus of turkeys: comparative analysis with Marek's disease viruses.</title>
        <authorList>
            <person name="Kingham B.F."/>
            <person name="Zelnik V."/>
            <person name="Kopacek J."/>
            <person name="Majerciak V."/>
            <person name="Ney E."/>
            <person name="Schmidt C.J."/>
        </authorList>
    </citation>
    <scope>NUCLEOTIDE SEQUENCE</scope>
    <source>
        <strain evidence="7">FC126</strain>
    </source>
</reference>
<evidence type="ECO:0000313" key="8">
    <source>
        <dbReference type="EMBL" id="AAG45795.1"/>
    </source>
</evidence>
<keyword evidence="6" id="KW-0946">Virion</keyword>
<dbReference type="RefSeq" id="NP_073351.1">
    <property type="nucleotide sequence ID" value="NC_002641.1"/>
</dbReference>
<accession>Q9DH96</accession>
<dbReference type="Proteomes" id="UP000175168">
    <property type="component" value="Segment"/>
</dbReference>
<dbReference type="GO" id="GO:0019033">
    <property type="term" value="C:viral tegument"/>
    <property type="evidence" value="ECO:0007669"/>
    <property type="project" value="UniProtKB-SubCell"/>
</dbReference>
<comment type="subcellular location">
    <subcellularLocation>
        <location evidence="1">Host nucleus matrix</location>
    </subcellularLocation>
    <subcellularLocation>
        <location evidence="2">Virion tegument</location>
    </subcellularLocation>
</comment>
<gene>
    <name evidence="8" type="primary">HVT065</name>
    <name evidence="7" type="synonym">UL55</name>
</gene>
<evidence type="ECO:0000256" key="5">
    <source>
        <dbReference type="ARBA" id="ARBA00022580"/>
    </source>
</evidence>
<dbReference type="GO" id="GO:0019058">
    <property type="term" value="P:viral life cycle"/>
    <property type="evidence" value="ECO:0007669"/>
    <property type="project" value="InterPro"/>
</dbReference>
<reference evidence="8 9" key="2">
    <citation type="journal article" date="2001" name="J. Virol.">
        <title>The genome of turkey herpesvirus.</title>
        <authorList>
            <person name="Afonso C.L."/>
            <person name="Tulman E.R."/>
            <person name="Lu Z."/>
            <person name="Zsak L."/>
            <person name="Rock D.L."/>
            <person name="Kutish G.F."/>
        </authorList>
    </citation>
    <scope>NUCLEOTIDE SEQUENCE [LARGE SCALE GENOMIC DNA]</scope>
    <source>
        <strain evidence="8">FC126</strain>
    </source>
</reference>
<keyword evidence="4" id="KW-1048">Host nucleus</keyword>
<dbReference type="EMBL" id="AF291866">
    <property type="protein sequence ID" value="AAG45795.1"/>
    <property type="molecule type" value="Genomic_DNA"/>
</dbReference>
<organismHost>
    <name type="scientific">Meleagris gallopavo</name>
    <name type="common">Wild turkey</name>
    <dbReference type="NCBI Taxonomy" id="9103"/>
</organismHost>
<dbReference type="OrthoDB" id="14721at10239"/>
<dbReference type="EMBL" id="AF282130">
    <property type="protein sequence ID" value="AAG30097.1"/>
    <property type="molecule type" value="Genomic_DNA"/>
</dbReference>
<dbReference type="InterPro" id="IPR007622">
    <property type="entry name" value="Herpes_UL55"/>
</dbReference>
<evidence type="ECO:0000313" key="9">
    <source>
        <dbReference type="Proteomes" id="UP000175168"/>
    </source>
</evidence>
<dbReference type="GO" id="GO:0044204">
    <property type="term" value="C:host cell nuclear matrix"/>
    <property type="evidence" value="ECO:0007669"/>
    <property type="project" value="UniProtKB-SubCell"/>
</dbReference>
<evidence type="ECO:0000256" key="1">
    <source>
        <dbReference type="ARBA" id="ARBA00004428"/>
    </source>
</evidence>
<protein>
    <submittedName>
        <fullName evidence="8">UL55</fullName>
    </submittedName>
</protein>
<evidence type="ECO:0000256" key="4">
    <source>
        <dbReference type="ARBA" id="ARBA00022562"/>
    </source>
</evidence>
<evidence type="ECO:0000256" key="3">
    <source>
        <dbReference type="ARBA" id="ARBA00009538"/>
    </source>
</evidence>
<comment type="similarity">
    <text evidence="3">Belongs to the alphaherpesvirinae HHV-1 UL55 family.</text>
</comment>
<dbReference type="Pfam" id="PF04537">
    <property type="entry name" value="Herpes_UL55"/>
    <property type="match status" value="1"/>
</dbReference>
<organismHost>
    <name type="scientific">Gallus gallus</name>
    <name type="common">Chicken</name>
    <dbReference type="NCBI Taxonomy" id="9031"/>
</organismHost>
<evidence type="ECO:0000256" key="6">
    <source>
        <dbReference type="ARBA" id="ARBA00022844"/>
    </source>
</evidence>
<organism evidence="8 9">
    <name type="scientific">Meleagrid herpesvirus 1</name>
    <name type="common">MeHV-1</name>
    <name type="synonym">Turkey herpesvirus</name>
    <dbReference type="NCBI Taxonomy" id="37108"/>
    <lineage>
        <taxon>Viruses</taxon>
        <taxon>Duplodnaviria</taxon>
        <taxon>Heunggongvirae</taxon>
        <taxon>Peploviricota</taxon>
        <taxon>Herviviricetes</taxon>
        <taxon>Herpesvirales</taxon>
        <taxon>Orthoherpesviridae</taxon>
        <taxon>Alphaherpesvirinae</taxon>
        <taxon>Mardivirus</taxon>
        <taxon>Mardivirus meleagridalpha1</taxon>
    </lineage>
</organism>
<proteinExistence type="inferred from homology"/>
<keyword evidence="5" id="KW-0920">Virion tegument</keyword>
<dbReference type="GeneID" id="918582"/>
<name>Q9DH96_MEHV1</name>
<keyword evidence="9" id="KW-1185">Reference proteome</keyword>
<dbReference type="KEGG" id="vg:918582"/>
<evidence type="ECO:0000256" key="2">
    <source>
        <dbReference type="ARBA" id="ARBA00004535"/>
    </source>
</evidence>
<evidence type="ECO:0000313" key="7">
    <source>
        <dbReference type="EMBL" id="AAG30097.1"/>
    </source>
</evidence>
<reference evidence="7" key="3">
    <citation type="submission" date="2004-11" db="EMBL/GenBank/DDBJ databases">
        <authorList>
            <person name="Aouacheria A.J."/>
            <person name="Banyai M."/>
            <person name="Rigal D."/>
            <person name="Schmidt C.J."/>
            <person name="Gillet G."/>
        </authorList>
    </citation>
    <scope>NUCLEOTIDE SEQUENCE</scope>
    <source>
        <strain evidence="7">FC126</strain>
    </source>
</reference>
<sequence length="169" mass="18766">MAASMGYSSSSSLTSLRVQNVWHVVDPLPIVANYKSDRHDRDKPVPCGIRVTSRSYIIRPTCESSKDLHAFFFGLSTGSSESMPISGVETIVRLMNNKAACHGKEGCRSPFSHATILDAVDDNYTMNIEGVCFHCHCDDKFSPDCWISAFSAAEQTSSLCKEMRVYTRR</sequence>